<dbReference type="PROSITE" id="PS00589">
    <property type="entry name" value="PTS_HPR_SER"/>
    <property type="match status" value="1"/>
</dbReference>
<keyword evidence="11" id="KW-1185">Reference proteome</keyword>
<name>A0A162RH06_9CLOT</name>
<dbReference type="InterPro" id="IPR000032">
    <property type="entry name" value="HPr-like"/>
</dbReference>
<comment type="function">
    <text evidence="1">General (non sugar-specific) component of the phosphoenolpyruvate-dependent sugar phosphotransferase system (sugar PTS). This major carbohydrate active-transport system catalyzes the phosphorylation of incoming sugar substrates concomitantly with their translocation across the cell membrane. The phosphoryl group from phosphoenolpyruvate (PEP) is transferred to the phosphoryl carrier protein HPr by enzyme I. Phospho-HPr then transfers it to the PTS EIIA domain.</text>
</comment>
<reference evidence="10 11" key="1">
    <citation type="submission" date="2016-04" db="EMBL/GenBank/DDBJ databases">
        <title>Genome sequence of Clostridium magnum DSM 2767.</title>
        <authorList>
            <person name="Poehlein A."/>
            <person name="Uhlig R."/>
            <person name="Fischer R."/>
            <person name="Bahl H."/>
            <person name="Daniel R."/>
        </authorList>
    </citation>
    <scope>NUCLEOTIDE SEQUENCE [LARGE SCALE GENOMIC DNA]</scope>
    <source>
        <strain evidence="10 11">DSM 2767</strain>
    </source>
</reference>
<dbReference type="InterPro" id="IPR001020">
    <property type="entry name" value="PTS_HPr_His_P_site"/>
</dbReference>
<keyword evidence="7" id="KW-0598">Phosphotransferase system</keyword>
<dbReference type="InterPro" id="IPR002114">
    <property type="entry name" value="PTS_HPr_Ser_P_site"/>
</dbReference>
<evidence type="ECO:0000256" key="6">
    <source>
        <dbReference type="ARBA" id="ARBA00022597"/>
    </source>
</evidence>
<evidence type="ECO:0000256" key="4">
    <source>
        <dbReference type="ARBA" id="ARBA00022448"/>
    </source>
</evidence>
<accession>A0A162RH06</accession>
<comment type="subcellular location">
    <subcellularLocation>
        <location evidence="2">Cytoplasm</location>
    </subcellularLocation>
</comment>
<evidence type="ECO:0000256" key="7">
    <source>
        <dbReference type="ARBA" id="ARBA00022683"/>
    </source>
</evidence>
<evidence type="ECO:0000256" key="8">
    <source>
        <dbReference type="ARBA" id="ARBA00033055"/>
    </source>
</evidence>
<dbReference type="Gene3D" id="3.30.1340.10">
    <property type="entry name" value="HPr-like"/>
    <property type="match status" value="1"/>
</dbReference>
<dbReference type="InterPro" id="IPR050399">
    <property type="entry name" value="HPr"/>
</dbReference>
<dbReference type="SUPFAM" id="SSF55594">
    <property type="entry name" value="HPr-like"/>
    <property type="match status" value="1"/>
</dbReference>
<organism evidence="10 11">
    <name type="scientific">Clostridium magnum DSM 2767</name>
    <dbReference type="NCBI Taxonomy" id="1121326"/>
    <lineage>
        <taxon>Bacteria</taxon>
        <taxon>Bacillati</taxon>
        <taxon>Bacillota</taxon>
        <taxon>Clostridia</taxon>
        <taxon>Eubacteriales</taxon>
        <taxon>Clostridiaceae</taxon>
        <taxon>Clostridium</taxon>
    </lineage>
</organism>
<keyword evidence="10" id="KW-0808">Transferase</keyword>
<dbReference type="Proteomes" id="UP000076603">
    <property type="component" value="Unassembled WGS sequence"/>
</dbReference>
<keyword evidence="4" id="KW-0813">Transport</keyword>
<dbReference type="OrthoDB" id="9809047at2"/>
<evidence type="ECO:0000313" key="10">
    <source>
        <dbReference type="EMBL" id="KZL89889.1"/>
    </source>
</evidence>
<dbReference type="STRING" id="1121326.CLMAG_49030"/>
<comment type="caution">
    <text evidence="10">The sequence shown here is derived from an EMBL/GenBank/DDBJ whole genome shotgun (WGS) entry which is preliminary data.</text>
</comment>
<dbReference type="PATRIC" id="fig|1121326.3.peg.4964"/>
<dbReference type="GO" id="GO:0009401">
    <property type="term" value="P:phosphoenolpyruvate-dependent sugar phosphotransferase system"/>
    <property type="evidence" value="ECO:0007669"/>
    <property type="project" value="UniProtKB-KW"/>
</dbReference>
<dbReference type="AlphaFoldDB" id="A0A162RH06"/>
<keyword evidence="6" id="KW-0762">Sugar transport</keyword>
<dbReference type="NCBIfam" id="TIGR01003">
    <property type="entry name" value="PTS_HPr_family"/>
    <property type="match status" value="1"/>
</dbReference>
<dbReference type="PANTHER" id="PTHR33705">
    <property type="entry name" value="PHOSPHOCARRIER PROTEIN HPR"/>
    <property type="match status" value="1"/>
</dbReference>
<feature type="domain" description="HPr" evidence="9">
    <location>
        <begin position="1"/>
        <end position="88"/>
    </location>
</feature>
<dbReference type="PROSITE" id="PS00369">
    <property type="entry name" value="PTS_HPR_HIS"/>
    <property type="match status" value="1"/>
</dbReference>
<keyword evidence="5" id="KW-0963">Cytoplasm</keyword>
<gene>
    <name evidence="10" type="primary">ptsH_2</name>
    <name evidence="10" type="ORF">CLMAG_49030</name>
</gene>
<evidence type="ECO:0000256" key="1">
    <source>
        <dbReference type="ARBA" id="ARBA00003681"/>
    </source>
</evidence>
<protein>
    <recommendedName>
        <fullName evidence="3">Phosphocarrier protein HPr</fullName>
    </recommendedName>
    <alternativeName>
        <fullName evidence="8">Histidine-containing protein</fullName>
    </alternativeName>
</protein>
<dbReference type="GO" id="GO:0005737">
    <property type="term" value="C:cytoplasm"/>
    <property type="evidence" value="ECO:0007669"/>
    <property type="project" value="UniProtKB-SubCell"/>
</dbReference>
<dbReference type="CDD" id="cd00367">
    <property type="entry name" value="PTS-HPr_like"/>
    <property type="match status" value="1"/>
</dbReference>
<evidence type="ECO:0000313" key="11">
    <source>
        <dbReference type="Proteomes" id="UP000076603"/>
    </source>
</evidence>
<evidence type="ECO:0000256" key="2">
    <source>
        <dbReference type="ARBA" id="ARBA00004496"/>
    </source>
</evidence>
<dbReference type="PANTHER" id="PTHR33705:SF1">
    <property type="entry name" value="PHOSPHOCARRIER PROTEIN HPR"/>
    <property type="match status" value="1"/>
</dbReference>
<dbReference type="PROSITE" id="PS51350">
    <property type="entry name" value="PTS_HPR_DOM"/>
    <property type="match status" value="1"/>
</dbReference>
<proteinExistence type="predicted"/>
<evidence type="ECO:0000256" key="5">
    <source>
        <dbReference type="ARBA" id="ARBA00022490"/>
    </source>
</evidence>
<sequence length="88" mass="9661">MYSKEVIVRNKTGIHARPATMFVKMASSFTSDISIEKDGKQANCKSLINILSMGITKDCKIKISADGFDEEKAVSELVKMVEAKFGEA</sequence>
<dbReference type="PRINTS" id="PR00107">
    <property type="entry name" value="PHOSPHOCPHPR"/>
</dbReference>
<dbReference type="GO" id="GO:0016740">
    <property type="term" value="F:transferase activity"/>
    <property type="evidence" value="ECO:0007669"/>
    <property type="project" value="UniProtKB-KW"/>
</dbReference>
<dbReference type="InterPro" id="IPR035895">
    <property type="entry name" value="HPr-like_sf"/>
</dbReference>
<dbReference type="EMBL" id="LWAE01000007">
    <property type="protein sequence ID" value="KZL89889.1"/>
    <property type="molecule type" value="Genomic_DNA"/>
</dbReference>
<evidence type="ECO:0000259" key="9">
    <source>
        <dbReference type="PROSITE" id="PS51350"/>
    </source>
</evidence>
<dbReference type="RefSeq" id="WP_066628284.1">
    <property type="nucleotide sequence ID" value="NZ_FQXL01000029.1"/>
</dbReference>
<evidence type="ECO:0000256" key="3">
    <source>
        <dbReference type="ARBA" id="ARBA00020422"/>
    </source>
</evidence>
<dbReference type="Pfam" id="PF00381">
    <property type="entry name" value="PTS-HPr"/>
    <property type="match status" value="1"/>
</dbReference>